<sequence length="357" mass="39964">MEVQHNSRALRPRHSRKPPAKQTVTAAVKKTVSVAAVFKQPPQKSKNDKIRVQKPASDDKVQSHKSRSSSHSPHKAGSRVSKKKSALHPLAIAFKNTSDSYRRQLYKSTTLKINTTLATLTHTLYDSTLQPISSSINSEHSPIRLTIPAKFARAAHKLYAPISAYKIGLTRTNTDGTQTKFPATLEARMADYAHLIASQKEEIEKLRDKWEAVVGEIWKVGVQVIGAEGVESVLFVKKDKGKGKEKARRDVEPESSLFVGEQETSPPAKKTKKRVTFVEDVQDMPRSDLAFLYQPTRLRVGPVADAPNMPVLEIGALEKRVKEMGQKEYAELKKAEGDYKAYWQKKNQRLAQVFGED</sequence>
<feature type="compositionally biased region" description="Basic residues" evidence="1">
    <location>
        <begin position="8"/>
        <end position="19"/>
    </location>
</feature>
<dbReference type="EMBL" id="CP069035">
    <property type="protein sequence ID" value="QRD01964.1"/>
    <property type="molecule type" value="Genomic_DNA"/>
</dbReference>
<feature type="region of interest" description="Disordered" evidence="1">
    <location>
        <begin position="1"/>
        <end position="84"/>
    </location>
</feature>
<feature type="compositionally biased region" description="Basic and acidic residues" evidence="1">
    <location>
        <begin position="45"/>
        <end position="62"/>
    </location>
</feature>
<feature type="compositionally biased region" description="Low complexity" evidence="1">
    <location>
        <begin position="20"/>
        <end position="37"/>
    </location>
</feature>
<dbReference type="RefSeq" id="XP_001795353.1">
    <property type="nucleotide sequence ID" value="XM_001795301.1"/>
</dbReference>
<evidence type="ECO:0000256" key="1">
    <source>
        <dbReference type="SAM" id="MobiDB-lite"/>
    </source>
</evidence>
<feature type="compositionally biased region" description="Basic residues" evidence="1">
    <location>
        <begin position="63"/>
        <end position="84"/>
    </location>
</feature>
<reference evidence="3" key="1">
    <citation type="journal article" date="2021" name="BMC Genomics">
        <title>Chromosome-level genome assembly and manually-curated proteome of model necrotroph Parastagonospora nodorum Sn15 reveals a genome-wide trove of candidate effector homologs, and redundancy of virulence-related functions within an accessory chromosome.</title>
        <authorList>
            <person name="Bertazzoni S."/>
            <person name="Jones D.A.B."/>
            <person name="Phan H.T."/>
            <person name="Tan K.-C."/>
            <person name="Hane J.K."/>
        </authorList>
    </citation>
    <scope>NUCLEOTIDE SEQUENCE [LARGE SCALE GENOMIC DNA]</scope>
    <source>
        <strain evidence="3">SN15 / ATCC MYA-4574 / FGSC 10173)</strain>
    </source>
</reference>
<dbReference type="KEGG" id="pno:SNOG_04940"/>
<gene>
    <name evidence="2" type="ORF">JI435_049400</name>
</gene>
<keyword evidence="3" id="KW-1185">Reference proteome</keyword>
<name>A0A7U2FAZ7_PHANO</name>
<feature type="region of interest" description="Disordered" evidence="1">
    <location>
        <begin position="244"/>
        <end position="271"/>
    </location>
</feature>
<proteinExistence type="predicted"/>
<dbReference type="OrthoDB" id="3777651at2759"/>
<dbReference type="VEuPathDB" id="FungiDB:JI435_049400"/>
<dbReference type="Proteomes" id="UP000663193">
    <property type="component" value="Chromosome 13"/>
</dbReference>
<organism evidence="2 3">
    <name type="scientific">Phaeosphaeria nodorum (strain SN15 / ATCC MYA-4574 / FGSC 10173)</name>
    <name type="common">Glume blotch fungus</name>
    <name type="synonym">Parastagonospora nodorum</name>
    <dbReference type="NCBI Taxonomy" id="321614"/>
    <lineage>
        <taxon>Eukaryota</taxon>
        <taxon>Fungi</taxon>
        <taxon>Dikarya</taxon>
        <taxon>Ascomycota</taxon>
        <taxon>Pezizomycotina</taxon>
        <taxon>Dothideomycetes</taxon>
        <taxon>Pleosporomycetidae</taxon>
        <taxon>Pleosporales</taxon>
        <taxon>Pleosporineae</taxon>
        <taxon>Phaeosphaeriaceae</taxon>
        <taxon>Parastagonospora</taxon>
    </lineage>
</organism>
<dbReference type="AlphaFoldDB" id="A0A7U2FAZ7"/>
<accession>A0A7U2FAZ7</accession>
<protein>
    <submittedName>
        <fullName evidence="2">Uncharacterized protein</fullName>
    </submittedName>
</protein>
<evidence type="ECO:0000313" key="2">
    <source>
        <dbReference type="EMBL" id="QRD01964.1"/>
    </source>
</evidence>
<evidence type="ECO:0000313" key="3">
    <source>
        <dbReference type="Proteomes" id="UP000663193"/>
    </source>
</evidence>